<keyword evidence="1" id="KW-1133">Transmembrane helix</keyword>
<evidence type="ECO:0000313" key="2">
    <source>
        <dbReference type="EMBL" id="DAE12285.1"/>
    </source>
</evidence>
<keyword evidence="1" id="KW-0472">Membrane</keyword>
<feature type="transmembrane region" description="Helical" evidence="1">
    <location>
        <begin position="20"/>
        <end position="40"/>
    </location>
</feature>
<keyword evidence="1" id="KW-0812">Transmembrane</keyword>
<name>A0A8S5Q0U2_9CAUD</name>
<proteinExistence type="predicted"/>
<organism evidence="2">
    <name type="scientific">Siphoviridae sp. ctMgg26</name>
    <dbReference type="NCBI Taxonomy" id="2825462"/>
    <lineage>
        <taxon>Viruses</taxon>
        <taxon>Duplodnaviria</taxon>
        <taxon>Heunggongvirae</taxon>
        <taxon>Uroviricota</taxon>
        <taxon>Caudoviricetes</taxon>
    </lineage>
</organism>
<sequence>MITRLVYHDCLIMSTPFSIFFKLFFCAPVWSAFLFTVIIINDLP</sequence>
<protein>
    <submittedName>
        <fullName evidence="2">Uncharacterized protein</fullName>
    </submittedName>
</protein>
<reference evidence="2" key="1">
    <citation type="journal article" date="2021" name="Proc. Natl. Acad. Sci. U.S.A.">
        <title>A Catalog of Tens of Thousands of Viruses from Human Metagenomes Reveals Hidden Associations with Chronic Diseases.</title>
        <authorList>
            <person name="Tisza M.J."/>
            <person name="Buck C.B."/>
        </authorList>
    </citation>
    <scope>NUCLEOTIDE SEQUENCE</scope>
    <source>
        <strain evidence="2">CtMgg26</strain>
    </source>
</reference>
<dbReference type="EMBL" id="BK015546">
    <property type="protein sequence ID" value="DAE12285.1"/>
    <property type="molecule type" value="Genomic_DNA"/>
</dbReference>
<accession>A0A8S5Q0U2</accession>
<evidence type="ECO:0000256" key="1">
    <source>
        <dbReference type="SAM" id="Phobius"/>
    </source>
</evidence>